<evidence type="ECO:0000313" key="2">
    <source>
        <dbReference type="EMBL" id="ENO99075.1"/>
    </source>
</evidence>
<accession>N6Z5B7</accession>
<evidence type="ECO:0000313" key="3">
    <source>
        <dbReference type="Proteomes" id="UP000013047"/>
    </source>
</evidence>
<keyword evidence="1" id="KW-1133">Transmembrane helix</keyword>
<keyword evidence="1" id="KW-0812">Transmembrane</keyword>
<evidence type="ECO:0008006" key="4">
    <source>
        <dbReference type="Google" id="ProtNLM"/>
    </source>
</evidence>
<feature type="transmembrane region" description="Helical" evidence="1">
    <location>
        <begin position="21"/>
        <end position="40"/>
    </location>
</feature>
<dbReference type="Proteomes" id="UP000013047">
    <property type="component" value="Unassembled WGS sequence"/>
</dbReference>
<gene>
    <name evidence="2" type="ORF">C667_00405</name>
</gene>
<proteinExistence type="predicted"/>
<reference evidence="2 3" key="1">
    <citation type="submission" date="2012-09" db="EMBL/GenBank/DDBJ databases">
        <title>Draft Genome Sequences of 6 Strains from Genus Thauera.</title>
        <authorList>
            <person name="Liu B."/>
            <person name="Shapleigh J.P."/>
            <person name="Frostegard A.H."/>
        </authorList>
    </citation>
    <scope>NUCLEOTIDE SEQUENCE [LARGE SCALE GENOMIC DNA]</scope>
    <source>
        <strain evidence="2 3">B4P</strain>
    </source>
</reference>
<evidence type="ECO:0000256" key="1">
    <source>
        <dbReference type="SAM" id="Phobius"/>
    </source>
</evidence>
<keyword evidence="3" id="KW-1185">Reference proteome</keyword>
<keyword evidence="1" id="KW-0472">Membrane</keyword>
<organism evidence="2 3">
    <name type="scientific">Thauera phenylacetica B4P</name>
    <dbReference type="NCBI Taxonomy" id="1234382"/>
    <lineage>
        <taxon>Bacteria</taxon>
        <taxon>Pseudomonadati</taxon>
        <taxon>Pseudomonadota</taxon>
        <taxon>Betaproteobacteria</taxon>
        <taxon>Rhodocyclales</taxon>
        <taxon>Zoogloeaceae</taxon>
        <taxon>Thauera</taxon>
    </lineage>
</organism>
<dbReference type="AlphaFoldDB" id="N6Z5B7"/>
<protein>
    <recommendedName>
        <fullName evidence="4">Transmembrane protein</fullName>
    </recommendedName>
</protein>
<comment type="caution">
    <text evidence="2">The sequence shown here is derived from an EMBL/GenBank/DDBJ whole genome shotgun (WGS) entry which is preliminary data.</text>
</comment>
<name>N6Z5B7_9RHOO</name>
<feature type="transmembrane region" description="Helical" evidence="1">
    <location>
        <begin position="46"/>
        <end position="64"/>
    </location>
</feature>
<dbReference type="EMBL" id="AMXF01000001">
    <property type="protein sequence ID" value="ENO99075.1"/>
    <property type="molecule type" value="Genomic_DNA"/>
</dbReference>
<sequence>MGHSVLDMSKLTPRERTTSRFAGLFFASGCVLAIALQATIGLYFTRHYFVAHFLLGLFLPFLFYSMGGMRLTFWTGMALTAMWHFGYELWEDQFDRPGYTPDWDQIVSGAVGLGAAWVTYRAWNRHLDTGARQSKTAPHSSP</sequence>